<sequence length="435" mass="48360">MQQIQIKTWLMLTSLIFAGNVSAKTLPWKAQIPSALTEFNHDPQALASLTGERILIYAHPTQSIQLPTMPAGKKTTGKYYSASVVIPANVQQVSRLLLNYTNYAGLFPTLKSAKVVEQQGSISQVKYNIHIPTPIPVLNFRETVLMQHQTDANSISTLILDAPVPYAAGKIEWFELAPNQTLVTLTQWGDLSQPKGFLFSKILNAIPDAKLGIPAGTNAFLLESLQKRFKTSQAQPLGTGVFPTVGLDRNEQLKVAQLSQNSQEPVSFVLTAKNVPYPHGTEKLRFSTSYQYYAHSPAQLQQWLTPNSYQQLFPNQIKQVRVRKLDNKQMDASYKISVGLGVINIPFDFKMRFNYATDWQNEFYANGGDLKFVRGGMQLTPMNQGTLLSVTSAMKIDQDAPFLLRAMRSMPYSDMLPALGGNTVFVLKVKQKAGA</sequence>
<name>A0A3A8GLQ1_9GAMM</name>
<organism evidence="1 2">
    <name type="scientific">Acinetobacter cumulans</name>
    <dbReference type="NCBI Taxonomy" id="2136182"/>
    <lineage>
        <taxon>Bacteria</taxon>
        <taxon>Pseudomonadati</taxon>
        <taxon>Pseudomonadota</taxon>
        <taxon>Gammaproteobacteria</taxon>
        <taxon>Moraxellales</taxon>
        <taxon>Moraxellaceae</taxon>
        <taxon>Acinetobacter</taxon>
    </lineage>
</organism>
<dbReference type="SUPFAM" id="SSF55961">
    <property type="entry name" value="Bet v1-like"/>
    <property type="match status" value="1"/>
</dbReference>
<dbReference type="CDD" id="cd07812">
    <property type="entry name" value="SRPBCC"/>
    <property type="match status" value="1"/>
</dbReference>
<reference evidence="1 2" key="1">
    <citation type="submission" date="2018-09" db="EMBL/GenBank/DDBJ databases">
        <title>The draft genome of Acinetobacter spp. strains.</title>
        <authorList>
            <person name="Qin J."/>
            <person name="Feng Y."/>
            <person name="Zong Z."/>
        </authorList>
    </citation>
    <scope>NUCLEOTIDE SEQUENCE [LARGE SCALE GENOMIC DNA]</scope>
    <source>
        <strain evidence="1 2">WCHAc060002</strain>
    </source>
</reference>
<proteinExistence type="predicted"/>
<protein>
    <submittedName>
        <fullName evidence="1">SRPBCC family protein</fullName>
    </submittedName>
</protein>
<dbReference type="Gene3D" id="3.30.530.20">
    <property type="match status" value="1"/>
</dbReference>
<dbReference type="EMBL" id="RAXZ01000003">
    <property type="protein sequence ID" value="RKG54811.1"/>
    <property type="molecule type" value="Genomic_DNA"/>
</dbReference>
<comment type="caution">
    <text evidence="1">The sequence shown here is derived from an EMBL/GenBank/DDBJ whole genome shotgun (WGS) entry which is preliminary data.</text>
</comment>
<accession>A0A3A8GLQ1</accession>
<gene>
    <name evidence="1" type="ORF">D7V64_04380</name>
</gene>
<dbReference type="Proteomes" id="UP000281084">
    <property type="component" value="Unassembled WGS sequence"/>
</dbReference>
<evidence type="ECO:0000313" key="1">
    <source>
        <dbReference type="EMBL" id="RKG54811.1"/>
    </source>
</evidence>
<dbReference type="InterPro" id="IPR023393">
    <property type="entry name" value="START-like_dom_sf"/>
</dbReference>
<evidence type="ECO:0000313" key="2">
    <source>
        <dbReference type="Proteomes" id="UP000281084"/>
    </source>
</evidence>
<dbReference type="AlphaFoldDB" id="A0A3A8GLQ1"/>